<dbReference type="InterPro" id="IPR027417">
    <property type="entry name" value="P-loop_NTPase"/>
</dbReference>
<dbReference type="PROSITE" id="PS50893">
    <property type="entry name" value="ABC_TRANSPORTER_2"/>
    <property type="match status" value="1"/>
</dbReference>
<dbReference type="SMART" id="SM00382">
    <property type="entry name" value="AAA"/>
    <property type="match status" value="1"/>
</dbReference>
<feature type="domain" description="ABC transporter" evidence="3">
    <location>
        <begin position="1"/>
        <end position="218"/>
    </location>
</feature>
<evidence type="ECO:0000259" key="3">
    <source>
        <dbReference type="PROSITE" id="PS50893"/>
    </source>
</evidence>
<dbReference type="Pfam" id="PF00005">
    <property type="entry name" value="ABC_tran"/>
    <property type="match status" value="1"/>
</dbReference>
<keyword evidence="1" id="KW-0547">Nucleotide-binding</keyword>
<reference evidence="4 5" key="1">
    <citation type="submission" date="2023-09" db="EMBL/GenBank/DDBJ databases">
        <authorList>
            <person name="Rey-Velasco X."/>
        </authorList>
    </citation>
    <scope>NUCLEOTIDE SEQUENCE [LARGE SCALE GENOMIC DNA]</scope>
    <source>
        <strain evidence="4 5">W242</strain>
    </source>
</reference>
<dbReference type="PANTHER" id="PTHR43158">
    <property type="entry name" value="SKFA PEPTIDE EXPORT ATP-BINDING PROTEIN SKFE"/>
    <property type="match status" value="1"/>
</dbReference>
<dbReference type="Proteomes" id="UP001254488">
    <property type="component" value="Unassembled WGS sequence"/>
</dbReference>
<evidence type="ECO:0000313" key="5">
    <source>
        <dbReference type="Proteomes" id="UP001254488"/>
    </source>
</evidence>
<organism evidence="4 5">
    <name type="scientific">Patiriisocius hiemis</name>
    <dbReference type="NCBI Taxonomy" id="3075604"/>
    <lineage>
        <taxon>Bacteria</taxon>
        <taxon>Pseudomonadati</taxon>
        <taxon>Bacteroidota</taxon>
        <taxon>Flavobacteriia</taxon>
        <taxon>Flavobacteriales</taxon>
        <taxon>Flavobacteriaceae</taxon>
        <taxon>Patiriisocius</taxon>
    </lineage>
</organism>
<accession>A0ABU2Y9N2</accession>
<dbReference type="InterPro" id="IPR003439">
    <property type="entry name" value="ABC_transporter-like_ATP-bd"/>
</dbReference>
<comment type="caution">
    <text evidence="4">The sequence shown here is derived from an EMBL/GenBank/DDBJ whole genome shotgun (WGS) entry which is preliminary data.</text>
</comment>
<dbReference type="EMBL" id="JAVRHZ010000001">
    <property type="protein sequence ID" value="MDT0554546.1"/>
    <property type="molecule type" value="Genomic_DNA"/>
</dbReference>
<protein>
    <submittedName>
        <fullName evidence="4">ABC transporter ATP-binding protein</fullName>
    </submittedName>
</protein>
<sequence>MKTFQLYNAQIKFGSKELLQNVSFTLSTGEVLGIFGRNGSGKSTLLKMLFGTQQGGSIGAAIDSKIFNPKENILQQHIGYVPQHEFVPKQPKVRDIIPMYYPDEETQDKVFYTKGIHKLTAKRVGELSEGERKFFEVILVGSGSHPFLFLDEPFSMIDPLKKDLIKEFLLQRKETKGIIITDHYYDDVLQMTSKNIVLKDGKSFTISSVENLKEFEYLSKN</sequence>
<name>A0ABU2Y9N2_9FLAO</name>
<dbReference type="Gene3D" id="3.40.50.300">
    <property type="entry name" value="P-loop containing nucleotide triphosphate hydrolases"/>
    <property type="match status" value="1"/>
</dbReference>
<evidence type="ECO:0000256" key="1">
    <source>
        <dbReference type="ARBA" id="ARBA00022741"/>
    </source>
</evidence>
<dbReference type="RefSeq" id="WP_311331507.1">
    <property type="nucleotide sequence ID" value="NZ_JAVRHZ010000001.1"/>
</dbReference>
<gene>
    <name evidence="4" type="ORF">RM538_00915</name>
</gene>
<dbReference type="InterPro" id="IPR003593">
    <property type="entry name" value="AAA+_ATPase"/>
</dbReference>
<keyword evidence="5" id="KW-1185">Reference proteome</keyword>
<proteinExistence type="predicted"/>
<evidence type="ECO:0000256" key="2">
    <source>
        <dbReference type="ARBA" id="ARBA00022840"/>
    </source>
</evidence>
<dbReference type="PANTHER" id="PTHR43158:SF2">
    <property type="entry name" value="SKFA PEPTIDE EXPORT ATP-BINDING PROTEIN SKFE"/>
    <property type="match status" value="1"/>
</dbReference>
<dbReference type="SUPFAM" id="SSF52540">
    <property type="entry name" value="P-loop containing nucleoside triphosphate hydrolases"/>
    <property type="match status" value="1"/>
</dbReference>
<dbReference type="GO" id="GO:0005524">
    <property type="term" value="F:ATP binding"/>
    <property type="evidence" value="ECO:0007669"/>
    <property type="project" value="UniProtKB-KW"/>
</dbReference>
<evidence type="ECO:0000313" key="4">
    <source>
        <dbReference type="EMBL" id="MDT0554546.1"/>
    </source>
</evidence>
<keyword evidence="2 4" id="KW-0067">ATP-binding</keyword>